<dbReference type="SUPFAM" id="SSF48264">
    <property type="entry name" value="Cytochrome P450"/>
    <property type="match status" value="1"/>
</dbReference>
<dbReference type="Pfam" id="PF00067">
    <property type="entry name" value="p450"/>
    <property type="match status" value="1"/>
</dbReference>
<evidence type="ECO:0000256" key="2">
    <source>
        <dbReference type="ARBA" id="ARBA00022617"/>
    </source>
</evidence>
<dbReference type="AlphaFoldDB" id="A0AAD2H1N2"/>
<comment type="caution">
    <text evidence="9">The sequence shown here is derived from an EMBL/GenBank/DDBJ whole genome shotgun (WGS) entry which is preliminary data.</text>
</comment>
<organism evidence="9 10">
    <name type="scientific">Mycena citricolor</name>
    <dbReference type="NCBI Taxonomy" id="2018698"/>
    <lineage>
        <taxon>Eukaryota</taxon>
        <taxon>Fungi</taxon>
        <taxon>Dikarya</taxon>
        <taxon>Basidiomycota</taxon>
        <taxon>Agaricomycotina</taxon>
        <taxon>Agaricomycetes</taxon>
        <taxon>Agaricomycetidae</taxon>
        <taxon>Agaricales</taxon>
        <taxon>Marasmiineae</taxon>
        <taxon>Mycenaceae</taxon>
        <taxon>Mycena</taxon>
    </lineage>
</organism>
<evidence type="ECO:0000256" key="6">
    <source>
        <dbReference type="ARBA" id="ARBA00023002"/>
    </source>
</evidence>
<gene>
    <name evidence="9" type="ORF">MYCIT1_LOCUS8188</name>
</gene>
<protein>
    <recommendedName>
        <fullName evidence="11">Cytochrome P450</fullName>
    </recommendedName>
</protein>
<keyword evidence="7" id="KW-0408">Iron</keyword>
<keyword evidence="6" id="KW-0560">Oxidoreductase</keyword>
<keyword evidence="3" id="KW-0812">Transmembrane</keyword>
<evidence type="ECO:0000313" key="9">
    <source>
        <dbReference type="EMBL" id="CAK5266448.1"/>
    </source>
</evidence>
<dbReference type="Proteomes" id="UP001295794">
    <property type="component" value="Unassembled WGS sequence"/>
</dbReference>
<name>A0AAD2H1N2_9AGAR</name>
<evidence type="ECO:0000256" key="8">
    <source>
        <dbReference type="ARBA" id="ARBA00023136"/>
    </source>
</evidence>
<evidence type="ECO:0000256" key="3">
    <source>
        <dbReference type="ARBA" id="ARBA00022692"/>
    </source>
</evidence>
<sequence length="170" mass="18786">MRLYSPSFSAQRAAIAEDVLPLSKPYIDCQGVRHDSLPIRKGQVFTIPVLAINTSKELWGEDALEFRPNRWDNLPEAVHAIPGVWAHQLTFLAGAHSCMGFRFTIIEQKAILFSLLRNFIFFPASDDVKPTISATFQRPVSYVSRSGQAGLVLAGGLRMGIKSYKGGVHA</sequence>
<reference evidence="9" key="1">
    <citation type="submission" date="2023-11" db="EMBL/GenBank/DDBJ databases">
        <authorList>
            <person name="De Vega J J."/>
            <person name="De Vega J J."/>
        </authorList>
    </citation>
    <scope>NUCLEOTIDE SEQUENCE</scope>
</reference>
<keyword evidence="4" id="KW-0479">Metal-binding</keyword>
<dbReference type="GO" id="GO:0016705">
    <property type="term" value="F:oxidoreductase activity, acting on paired donors, with incorporation or reduction of molecular oxygen"/>
    <property type="evidence" value="ECO:0007669"/>
    <property type="project" value="InterPro"/>
</dbReference>
<evidence type="ECO:0000256" key="4">
    <source>
        <dbReference type="ARBA" id="ARBA00022723"/>
    </source>
</evidence>
<proteinExistence type="predicted"/>
<dbReference type="GO" id="GO:0004497">
    <property type="term" value="F:monooxygenase activity"/>
    <property type="evidence" value="ECO:0007669"/>
    <property type="project" value="InterPro"/>
</dbReference>
<evidence type="ECO:0000256" key="5">
    <source>
        <dbReference type="ARBA" id="ARBA00022989"/>
    </source>
</evidence>
<dbReference type="GO" id="GO:0005506">
    <property type="term" value="F:iron ion binding"/>
    <property type="evidence" value="ECO:0007669"/>
    <property type="project" value="InterPro"/>
</dbReference>
<keyword evidence="10" id="KW-1185">Reference proteome</keyword>
<dbReference type="Gene3D" id="1.10.630.10">
    <property type="entry name" value="Cytochrome P450"/>
    <property type="match status" value="1"/>
</dbReference>
<keyword evidence="2" id="KW-0349">Heme</keyword>
<evidence type="ECO:0000256" key="1">
    <source>
        <dbReference type="ARBA" id="ARBA00004370"/>
    </source>
</evidence>
<accession>A0AAD2H1N2</accession>
<dbReference type="PANTHER" id="PTHR24282">
    <property type="entry name" value="CYTOCHROME P450 FAMILY MEMBER"/>
    <property type="match status" value="1"/>
</dbReference>
<dbReference type="EMBL" id="CAVNYO010000109">
    <property type="protein sequence ID" value="CAK5266448.1"/>
    <property type="molecule type" value="Genomic_DNA"/>
</dbReference>
<evidence type="ECO:0000256" key="7">
    <source>
        <dbReference type="ARBA" id="ARBA00023004"/>
    </source>
</evidence>
<dbReference type="GO" id="GO:0020037">
    <property type="term" value="F:heme binding"/>
    <property type="evidence" value="ECO:0007669"/>
    <property type="project" value="InterPro"/>
</dbReference>
<dbReference type="GO" id="GO:0016020">
    <property type="term" value="C:membrane"/>
    <property type="evidence" value="ECO:0007669"/>
    <property type="project" value="UniProtKB-SubCell"/>
</dbReference>
<dbReference type="InterPro" id="IPR001128">
    <property type="entry name" value="Cyt_P450"/>
</dbReference>
<keyword evidence="5" id="KW-1133">Transmembrane helix</keyword>
<evidence type="ECO:0008006" key="11">
    <source>
        <dbReference type="Google" id="ProtNLM"/>
    </source>
</evidence>
<keyword evidence="8" id="KW-0472">Membrane</keyword>
<comment type="subcellular location">
    <subcellularLocation>
        <location evidence="1">Membrane</location>
    </subcellularLocation>
</comment>
<evidence type="ECO:0000313" key="10">
    <source>
        <dbReference type="Proteomes" id="UP001295794"/>
    </source>
</evidence>
<dbReference type="PANTHER" id="PTHR24282:SF211">
    <property type="entry name" value="CYTOCHROME P450-RELATED"/>
    <property type="match status" value="1"/>
</dbReference>
<dbReference type="InterPro" id="IPR036396">
    <property type="entry name" value="Cyt_P450_sf"/>
</dbReference>
<dbReference type="InterPro" id="IPR050665">
    <property type="entry name" value="Cytochrome_P450_Monooxygen"/>
</dbReference>